<dbReference type="OrthoDB" id="5422806at2"/>
<name>A0A165XJQ6_9HYPH</name>
<dbReference type="PATRIC" id="fig|989403.3.peg.3100"/>
<dbReference type="RefSeq" id="WP_068007113.1">
    <property type="nucleotide sequence ID" value="NZ_FOFM01000001.1"/>
</dbReference>
<dbReference type="Proteomes" id="UP000076577">
    <property type="component" value="Unassembled WGS sequence"/>
</dbReference>
<dbReference type="InterPro" id="IPR007236">
    <property type="entry name" value="SlyX"/>
</dbReference>
<evidence type="ECO:0000313" key="2">
    <source>
        <dbReference type="Proteomes" id="UP000076577"/>
    </source>
</evidence>
<keyword evidence="2" id="KW-1185">Reference proteome</keyword>
<dbReference type="PANTHER" id="PTHR36508">
    <property type="entry name" value="PROTEIN SLYX"/>
    <property type="match status" value="1"/>
</dbReference>
<dbReference type="EMBL" id="LMCB01000029">
    <property type="protein sequence ID" value="KZL17773.1"/>
    <property type="molecule type" value="Genomic_DNA"/>
</dbReference>
<reference evidence="1 2" key="1">
    <citation type="journal article" date="2016" name="Front. Microbiol.">
        <title>Comparative Genomic Analysis Reveals a Diverse Repertoire of Genes Involved in Prokaryote-Eukaryote Interactions within the Pseudovibrio Genus.</title>
        <authorList>
            <person name="Romano S."/>
            <person name="Fernandez-Guerra A."/>
            <person name="Reen F.J."/>
            <person name="Glockner F.O."/>
            <person name="Crowley S.P."/>
            <person name="O'Sullivan O."/>
            <person name="Cotter P.D."/>
            <person name="Adams C."/>
            <person name="Dobson A.D."/>
            <person name="O'Gara F."/>
        </authorList>
    </citation>
    <scope>NUCLEOTIDE SEQUENCE [LARGE SCALE GENOMIC DNA]</scope>
    <source>
        <strain evidence="1 2">Ad2</strain>
    </source>
</reference>
<dbReference type="PANTHER" id="PTHR36508:SF1">
    <property type="entry name" value="PROTEIN SLYX"/>
    <property type="match status" value="1"/>
</dbReference>
<protein>
    <submittedName>
        <fullName evidence="1">Protein SlyX</fullName>
    </submittedName>
</protein>
<dbReference type="Pfam" id="PF04102">
    <property type="entry name" value="SlyX"/>
    <property type="match status" value="1"/>
</dbReference>
<dbReference type="Gene3D" id="1.20.5.300">
    <property type="match status" value="1"/>
</dbReference>
<proteinExistence type="predicted"/>
<sequence length="70" mass="8002">MSKTIEERIVDLEVHIAHQNETIETLNDVVSNQAQVIDRLVGAMGQMKDHLLDTQELVEQVPNNQKPPHY</sequence>
<organism evidence="1 2">
    <name type="scientific">Pseudovibrio axinellae</name>
    <dbReference type="NCBI Taxonomy" id="989403"/>
    <lineage>
        <taxon>Bacteria</taxon>
        <taxon>Pseudomonadati</taxon>
        <taxon>Pseudomonadota</taxon>
        <taxon>Alphaproteobacteria</taxon>
        <taxon>Hyphomicrobiales</taxon>
        <taxon>Stappiaceae</taxon>
        <taxon>Pseudovibrio</taxon>
    </lineage>
</organism>
<dbReference type="AlphaFoldDB" id="A0A165XJQ6"/>
<gene>
    <name evidence="1" type="primary">slyX</name>
    <name evidence="1" type="ORF">PsAD2_02890</name>
</gene>
<comment type="caution">
    <text evidence="1">The sequence shown here is derived from an EMBL/GenBank/DDBJ whole genome shotgun (WGS) entry which is preliminary data.</text>
</comment>
<evidence type="ECO:0000313" key="1">
    <source>
        <dbReference type="EMBL" id="KZL17773.1"/>
    </source>
</evidence>
<accession>A0A165XJQ6</accession>